<dbReference type="PANTHER" id="PTHR35889">
    <property type="entry name" value="CYCLOINULO-OLIGOSACCHARIDE FRUCTANOTRANSFERASE-RELATED"/>
    <property type="match status" value="1"/>
</dbReference>
<evidence type="ECO:0000259" key="1">
    <source>
        <dbReference type="Pfam" id="PF07583"/>
    </source>
</evidence>
<dbReference type="InterPro" id="IPR011444">
    <property type="entry name" value="DUF1549"/>
</dbReference>
<dbReference type="EMBL" id="CP155447">
    <property type="protein sequence ID" value="XBH07630.1"/>
    <property type="molecule type" value="Genomic_DNA"/>
</dbReference>
<accession>A0AAU7CQR5</accession>
<name>A0AAU7CQR5_9BACT</name>
<protein>
    <submittedName>
        <fullName evidence="3">DUF1549 and DUF1553 domain-containing protein</fullName>
    </submittedName>
</protein>
<reference evidence="3" key="1">
    <citation type="submission" date="2024-05" db="EMBL/GenBank/DDBJ databases">
        <title>Planctomycetes of the genus Singulisphaera possess chitinolytic capabilities.</title>
        <authorList>
            <person name="Ivanova A."/>
        </authorList>
    </citation>
    <scope>NUCLEOTIDE SEQUENCE</scope>
    <source>
        <strain evidence="3">Ch08T</strain>
    </source>
</reference>
<dbReference type="InterPro" id="IPR022655">
    <property type="entry name" value="DUF1553"/>
</dbReference>
<dbReference type="Gene3D" id="2.60.40.1080">
    <property type="match status" value="1"/>
</dbReference>
<dbReference type="Pfam" id="PF07587">
    <property type="entry name" value="PSD1"/>
    <property type="match status" value="1"/>
</dbReference>
<evidence type="ECO:0000313" key="3">
    <source>
        <dbReference type="EMBL" id="XBH07630.1"/>
    </source>
</evidence>
<dbReference type="Pfam" id="PF07583">
    <property type="entry name" value="PSCyt2"/>
    <property type="match status" value="1"/>
</dbReference>
<organism evidence="3">
    <name type="scientific">Singulisphaera sp. Ch08</name>
    <dbReference type="NCBI Taxonomy" id="3120278"/>
    <lineage>
        <taxon>Bacteria</taxon>
        <taxon>Pseudomonadati</taxon>
        <taxon>Planctomycetota</taxon>
        <taxon>Planctomycetia</taxon>
        <taxon>Isosphaerales</taxon>
        <taxon>Isosphaeraceae</taxon>
        <taxon>Singulisphaera</taxon>
    </lineage>
</organism>
<evidence type="ECO:0000259" key="2">
    <source>
        <dbReference type="Pfam" id="PF07587"/>
    </source>
</evidence>
<feature type="domain" description="DUF1549" evidence="1">
    <location>
        <begin position="236"/>
        <end position="418"/>
    </location>
</feature>
<gene>
    <name evidence="3" type="ORF">V5E97_16810</name>
</gene>
<sequence>MEPRRWRSSWIGLVAVLGFGNVAHAVSPPDFATRVIPVLTKAGCNAGSCHGAALGRGGFRLSLLGYDPDVDHESLVQEFEGRRVNTSRPERSLALRKATGNLDHEGGTRLARGGEGYRIVRDWIAGGALRGAGGSPRSLRVEPAATTLPATGQSVPLNVIASFEDGTTEDVTRWAVYTPADPTAVQCSPLGEVTVLRRGRAAIMVRFLGAVGCATVTVPLADAPARVVQRLRANFIDDHINRTLEELGLDQTPRADDASVLRRIRLDLTGQLPTPKEVDDFLADRSPGKLARLVDQLLANPEFVDHWAYKWGDLLRIESGRLGTAGATAFHTWIRDQIVRNTPLDRMVRELVLALGDGDQVGPANFSRVPGDARSQAEFVSQVFLGVRLQCANCHDHPLDRWTQDDYHGLAAIFARLDHGREVRLRPRGEVIHPGTGLAAAPRIPGDRFLKGEVDPREAFAQWLTASKNPYLARSVVNRIWRELMGRGLVEPVDDHRTTNPATHPALLNELARDFIASDFDTKHVIRTIMASEAYRRESGANPGRIPDDQFYSHALARPLPPHVLVDAVTRVTGVAEPLGNLPVGTTAGSLGDSRVPSTTLDLLGRCPRESGCATTPGASGSLALALHAINGTWLNGKIAAPDGRLHRLLREGRSDPEIVVEFYRIALGREPTDGERTHWKREIAAGGEAGRTDSLEDFVWALILSAEFTQND</sequence>
<dbReference type="PANTHER" id="PTHR35889:SF3">
    <property type="entry name" value="F-BOX DOMAIN-CONTAINING PROTEIN"/>
    <property type="match status" value="1"/>
</dbReference>
<dbReference type="AlphaFoldDB" id="A0AAU7CQR5"/>
<feature type="domain" description="DUF1553" evidence="2">
    <location>
        <begin position="457"/>
        <end position="576"/>
    </location>
</feature>
<dbReference type="RefSeq" id="WP_406700469.1">
    <property type="nucleotide sequence ID" value="NZ_CP155447.1"/>
</dbReference>
<proteinExistence type="predicted"/>